<dbReference type="EMBL" id="VIIS01001440">
    <property type="protein sequence ID" value="KAF0298257.1"/>
    <property type="molecule type" value="Genomic_DNA"/>
</dbReference>
<comment type="caution">
    <text evidence="7">The sequence shown here is derived from an EMBL/GenBank/DDBJ whole genome shotgun (WGS) entry which is preliminary data.</text>
</comment>
<keyword evidence="2 7" id="KW-0489">Methyltransferase</keyword>
<keyword evidence="4" id="KW-0949">S-adenosyl-L-methionine</keyword>
<feature type="domain" description="Methyltransferase small" evidence="6">
    <location>
        <begin position="57"/>
        <end position="142"/>
    </location>
</feature>
<dbReference type="OrthoDB" id="269872at2759"/>
<name>A0A6A4VPY1_AMPAM</name>
<dbReference type="Pfam" id="PF05175">
    <property type="entry name" value="MTS"/>
    <property type="match status" value="1"/>
</dbReference>
<dbReference type="Gene3D" id="3.40.50.150">
    <property type="entry name" value="Vaccinia Virus protein VP39"/>
    <property type="match status" value="1"/>
</dbReference>
<evidence type="ECO:0000313" key="7">
    <source>
        <dbReference type="EMBL" id="KAF0298257.1"/>
    </source>
</evidence>
<evidence type="ECO:0000313" key="8">
    <source>
        <dbReference type="Proteomes" id="UP000440578"/>
    </source>
</evidence>
<sequence>MASSPRRMPVQYIVGEWEFCDVTVSVRPPVLVPRPETERLALLAADRLRPLAAAGERSPRLLEVGCGSGVITLAVLHWLKQVSAVAVDPSEAACLLTEENAARLGVSERLHVHRAALTDAGLPCVEGQQFDMVVSNPPYVPTADLRRLQPEILLYEDRAALDGGRDGLALVRRLLRRSAGWLRPGGRLLLELGVGQPETVVALLSEPGTGLTRPQVHRDFTGRERFVEAQREQERGREE</sequence>
<comment type="catalytic activity">
    <reaction evidence="5">
        <text>L-glutaminyl-[peptide chain release factor] + S-adenosyl-L-methionine = N(5)-methyl-L-glutaminyl-[peptide chain release factor] + S-adenosyl-L-homocysteine + H(+)</text>
        <dbReference type="Rhea" id="RHEA:42896"/>
        <dbReference type="Rhea" id="RHEA-COMP:10271"/>
        <dbReference type="Rhea" id="RHEA-COMP:10272"/>
        <dbReference type="ChEBI" id="CHEBI:15378"/>
        <dbReference type="ChEBI" id="CHEBI:30011"/>
        <dbReference type="ChEBI" id="CHEBI:57856"/>
        <dbReference type="ChEBI" id="CHEBI:59789"/>
        <dbReference type="ChEBI" id="CHEBI:61891"/>
        <dbReference type="EC" id="2.1.1.297"/>
    </reaction>
</comment>
<evidence type="ECO:0000256" key="1">
    <source>
        <dbReference type="ARBA" id="ARBA00012771"/>
    </source>
</evidence>
<dbReference type="InterPro" id="IPR029063">
    <property type="entry name" value="SAM-dependent_MTases_sf"/>
</dbReference>
<evidence type="ECO:0000259" key="6">
    <source>
        <dbReference type="Pfam" id="PF05175"/>
    </source>
</evidence>
<dbReference type="InterPro" id="IPR050320">
    <property type="entry name" value="N5-glutamine_MTase"/>
</dbReference>
<dbReference type="GO" id="GO:0005739">
    <property type="term" value="C:mitochondrion"/>
    <property type="evidence" value="ECO:0007669"/>
    <property type="project" value="TreeGrafter"/>
</dbReference>
<gene>
    <name evidence="7" type="primary">Hemk1_1</name>
    <name evidence="7" type="ORF">FJT64_004374</name>
</gene>
<accession>A0A6A4VPY1</accession>
<dbReference type="GO" id="GO:0032259">
    <property type="term" value="P:methylation"/>
    <property type="evidence" value="ECO:0007669"/>
    <property type="project" value="UniProtKB-KW"/>
</dbReference>
<evidence type="ECO:0000256" key="2">
    <source>
        <dbReference type="ARBA" id="ARBA00022603"/>
    </source>
</evidence>
<dbReference type="NCBIfam" id="TIGR00536">
    <property type="entry name" value="hemK_fam"/>
    <property type="match status" value="1"/>
</dbReference>
<protein>
    <recommendedName>
        <fullName evidence="1">peptide chain release factor N(5)-glutamine methyltransferase</fullName>
        <ecNumber evidence="1">2.1.1.297</ecNumber>
    </recommendedName>
</protein>
<dbReference type="InterPro" id="IPR007848">
    <property type="entry name" value="Small_mtfrase_dom"/>
</dbReference>
<reference evidence="7 8" key="1">
    <citation type="submission" date="2019-07" db="EMBL/GenBank/DDBJ databases">
        <title>Draft genome assembly of a fouling barnacle, Amphibalanus amphitrite (Darwin, 1854): The first reference genome for Thecostraca.</title>
        <authorList>
            <person name="Kim W."/>
        </authorList>
    </citation>
    <scope>NUCLEOTIDE SEQUENCE [LARGE SCALE GENOMIC DNA]</scope>
    <source>
        <strain evidence="7">SNU_AA5</strain>
        <tissue evidence="7">Soma without cirri and trophi</tissue>
    </source>
</reference>
<dbReference type="AlphaFoldDB" id="A0A6A4VPY1"/>
<evidence type="ECO:0000256" key="3">
    <source>
        <dbReference type="ARBA" id="ARBA00022679"/>
    </source>
</evidence>
<keyword evidence="8" id="KW-1185">Reference proteome</keyword>
<evidence type="ECO:0000256" key="4">
    <source>
        <dbReference type="ARBA" id="ARBA00022691"/>
    </source>
</evidence>
<dbReference type="Proteomes" id="UP000440578">
    <property type="component" value="Unassembled WGS sequence"/>
</dbReference>
<proteinExistence type="predicted"/>
<dbReference type="InterPro" id="IPR004556">
    <property type="entry name" value="HemK-like"/>
</dbReference>
<dbReference type="GO" id="GO:0003676">
    <property type="term" value="F:nucleic acid binding"/>
    <property type="evidence" value="ECO:0007669"/>
    <property type="project" value="InterPro"/>
</dbReference>
<dbReference type="GO" id="GO:0102559">
    <property type="term" value="F:peptide chain release factor N(5)-glutamine methyltransferase activity"/>
    <property type="evidence" value="ECO:0007669"/>
    <property type="project" value="UniProtKB-EC"/>
</dbReference>
<dbReference type="PROSITE" id="PS00092">
    <property type="entry name" value="N6_MTASE"/>
    <property type="match status" value="1"/>
</dbReference>
<evidence type="ECO:0000256" key="5">
    <source>
        <dbReference type="ARBA" id="ARBA00048391"/>
    </source>
</evidence>
<dbReference type="CDD" id="cd02440">
    <property type="entry name" value="AdoMet_MTases"/>
    <property type="match status" value="1"/>
</dbReference>
<keyword evidence="3 7" id="KW-0808">Transferase</keyword>
<dbReference type="PANTHER" id="PTHR18895">
    <property type="entry name" value="HEMK METHYLTRANSFERASE"/>
    <property type="match status" value="1"/>
</dbReference>
<dbReference type="EC" id="2.1.1.297" evidence="1"/>
<organism evidence="7 8">
    <name type="scientific">Amphibalanus amphitrite</name>
    <name type="common">Striped barnacle</name>
    <name type="synonym">Balanus amphitrite</name>
    <dbReference type="NCBI Taxonomy" id="1232801"/>
    <lineage>
        <taxon>Eukaryota</taxon>
        <taxon>Metazoa</taxon>
        <taxon>Ecdysozoa</taxon>
        <taxon>Arthropoda</taxon>
        <taxon>Crustacea</taxon>
        <taxon>Multicrustacea</taxon>
        <taxon>Cirripedia</taxon>
        <taxon>Thoracica</taxon>
        <taxon>Thoracicalcarea</taxon>
        <taxon>Balanomorpha</taxon>
        <taxon>Balanoidea</taxon>
        <taxon>Balanidae</taxon>
        <taxon>Amphibalaninae</taxon>
        <taxon>Amphibalanus</taxon>
    </lineage>
</organism>
<dbReference type="PANTHER" id="PTHR18895:SF74">
    <property type="entry name" value="MTRF1L RELEASE FACTOR GLUTAMINE METHYLTRANSFERASE"/>
    <property type="match status" value="1"/>
</dbReference>
<dbReference type="SUPFAM" id="SSF53335">
    <property type="entry name" value="S-adenosyl-L-methionine-dependent methyltransferases"/>
    <property type="match status" value="1"/>
</dbReference>
<dbReference type="InterPro" id="IPR002052">
    <property type="entry name" value="DNA_methylase_N6_adenine_CS"/>
</dbReference>